<name>A0A6J5NK25_9CAUD</name>
<dbReference type="EMBL" id="LR796651">
    <property type="protein sequence ID" value="CAB4158076.1"/>
    <property type="molecule type" value="Genomic_DNA"/>
</dbReference>
<accession>A0A6J5NK25</accession>
<reference evidence="1" key="1">
    <citation type="submission" date="2020-04" db="EMBL/GenBank/DDBJ databases">
        <authorList>
            <person name="Chiriac C."/>
            <person name="Salcher M."/>
            <person name="Ghai R."/>
            <person name="Kavagutti S V."/>
        </authorList>
    </citation>
    <scope>NUCLEOTIDE SEQUENCE</scope>
</reference>
<organism evidence="1">
    <name type="scientific">uncultured Caudovirales phage</name>
    <dbReference type="NCBI Taxonomy" id="2100421"/>
    <lineage>
        <taxon>Viruses</taxon>
        <taxon>Duplodnaviria</taxon>
        <taxon>Heunggongvirae</taxon>
        <taxon>Uroviricota</taxon>
        <taxon>Caudoviricetes</taxon>
        <taxon>Peduoviridae</taxon>
        <taxon>Maltschvirus</taxon>
        <taxon>Maltschvirus maltsch</taxon>
    </lineage>
</organism>
<proteinExistence type="predicted"/>
<evidence type="ECO:0000313" key="1">
    <source>
        <dbReference type="EMBL" id="CAB4158076.1"/>
    </source>
</evidence>
<gene>
    <name evidence="1" type="ORF">UFOVP694_144</name>
</gene>
<sequence length="44" mass="4928">MPKKKAKSFNATQIKDGMIVRMNKNGTVKSVLGPYEVKHPKKAK</sequence>
<protein>
    <submittedName>
        <fullName evidence="1">Uncharacterized protein</fullName>
    </submittedName>
</protein>